<evidence type="ECO:0000259" key="5">
    <source>
        <dbReference type="PROSITE" id="PS50893"/>
    </source>
</evidence>
<dbReference type="SMART" id="SM00382">
    <property type="entry name" value="AAA"/>
    <property type="match status" value="1"/>
</dbReference>
<organism evidence="7 8">
    <name type="scientific">Bifidobacterium vespertilionis</name>
    <dbReference type="NCBI Taxonomy" id="2562524"/>
    <lineage>
        <taxon>Bacteria</taxon>
        <taxon>Bacillati</taxon>
        <taxon>Actinomycetota</taxon>
        <taxon>Actinomycetes</taxon>
        <taxon>Bifidobacteriales</taxon>
        <taxon>Bifidobacteriaceae</taxon>
        <taxon>Bifidobacterium</taxon>
    </lineage>
</organism>
<dbReference type="Proteomes" id="UP000374630">
    <property type="component" value="Unassembled WGS sequence"/>
</dbReference>
<dbReference type="EMBL" id="RZNZ01000002">
    <property type="protein sequence ID" value="KAA8821976.1"/>
    <property type="molecule type" value="Genomic_DNA"/>
</dbReference>
<gene>
    <name evidence="7" type="ORF">EM848_05950</name>
    <name evidence="6" type="ORF">EMO90_01840</name>
</gene>
<proteinExistence type="inferred from homology"/>
<dbReference type="InterPro" id="IPR027417">
    <property type="entry name" value="P-loop_NTPase"/>
</dbReference>
<accession>A0A5J5DYP1</accession>
<dbReference type="PROSITE" id="PS00211">
    <property type="entry name" value="ABC_TRANSPORTER_1"/>
    <property type="match status" value="1"/>
</dbReference>
<dbReference type="PANTHER" id="PTHR43776:SF7">
    <property type="entry name" value="D,D-DIPEPTIDE TRANSPORT ATP-BINDING PROTEIN DDPF-RELATED"/>
    <property type="match status" value="1"/>
</dbReference>
<dbReference type="SUPFAM" id="SSF52540">
    <property type="entry name" value="P-loop containing nucleoside triphosphate hydrolases"/>
    <property type="match status" value="1"/>
</dbReference>
<keyword evidence="4 7" id="KW-0067">ATP-binding</keyword>
<protein>
    <submittedName>
        <fullName evidence="7">ABC transporter ATP-binding protein</fullName>
    </submittedName>
</protein>
<dbReference type="GO" id="GO:0005524">
    <property type="term" value="F:ATP binding"/>
    <property type="evidence" value="ECO:0007669"/>
    <property type="project" value="UniProtKB-KW"/>
</dbReference>
<dbReference type="GO" id="GO:0016887">
    <property type="term" value="F:ATP hydrolysis activity"/>
    <property type="evidence" value="ECO:0007669"/>
    <property type="project" value="InterPro"/>
</dbReference>
<dbReference type="OrthoDB" id="8481147at2"/>
<dbReference type="RefSeq" id="WP_150354021.1">
    <property type="nucleotide sequence ID" value="NZ_RZNZ01000002.1"/>
</dbReference>
<dbReference type="GO" id="GO:0055085">
    <property type="term" value="P:transmembrane transport"/>
    <property type="evidence" value="ECO:0007669"/>
    <property type="project" value="UniProtKB-ARBA"/>
</dbReference>
<dbReference type="Gene3D" id="3.40.50.300">
    <property type="entry name" value="P-loop containing nucleotide triphosphate hydrolases"/>
    <property type="match status" value="1"/>
</dbReference>
<keyword evidence="3" id="KW-0547">Nucleotide-binding</keyword>
<comment type="caution">
    <text evidence="7">The sequence shown here is derived from an EMBL/GenBank/DDBJ whole genome shotgun (WGS) entry which is preliminary data.</text>
</comment>
<evidence type="ECO:0000256" key="1">
    <source>
        <dbReference type="ARBA" id="ARBA00005417"/>
    </source>
</evidence>
<evidence type="ECO:0000313" key="9">
    <source>
        <dbReference type="Proteomes" id="UP000374630"/>
    </source>
</evidence>
<dbReference type="CDD" id="cd03257">
    <property type="entry name" value="ABC_NikE_OppD_transporters"/>
    <property type="match status" value="1"/>
</dbReference>
<evidence type="ECO:0000313" key="6">
    <source>
        <dbReference type="EMBL" id="KAA8821976.1"/>
    </source>
</evidence>
<dbReference type="EMBL" id="RZOA01000010">
    <property type="protein sequence ID" value="KAA8823233.1"/>
    <property type="molecule type" value="Genomic_DNA"/>
</dbReference>
<dbReference type="Proteomes" id="UP000345527">
    <property type="component" value="Unassembled WGS sequence"/>
</dbReference>
<dbReference type="InterPro" id="IPR017871">
    <property type="entry name" value="ABC_transporter-like_CS"/>
</dbReference>
<evidence type="ECO:0000256" key="3">
    <source>
        <dbReference type="ARBA" id="ARBA00022741"/>
    </source>
</evidence>
<dbReference type="Pfam" id="PF00005">
    <property type="entry name" value="ABC_tran"/>
    <property type="match status" value="1"/>
</dbReference>
<dbReference type="PROSITE" id="PS50893">
    <property type="entry name" value="ABC_TRANSPORTER_2"/>
    <property type="match status" value="1"/>
</dbReference>
<dbReference type="InterPro" id="IPR003439">
    <property type="entry name" value="ABC_transporter-like_ATP-bd"/>
</dbReference>
<sequence>MNALLSASHIVKSFPVAGRGRQQVLFDVSASVDAGECLAVIGGSGSGKSTLTRIMLGLETADSGTVTYEGSPVVAGRGGRIAGSSEGFRALRHESGLVFQNPFASLDPRWAVFRSVAEPLVLAGGAGRGNVSRAELVEKVSKALRTAGLEPGDMLSRRPRELSGGQAQRVAIARAIVASPKVILADEPMSAIDVTVRVQILDALAAIRAERPDMALIIVSHDLGVVQHLADRILVLHNGHVVESGPVGAVLGHPQADYTRDLVAAASL</sequence>
<dbReference type="AlphaFoldDB" id="A0A5J5DYP1"/>
<keyword evidence="9" id="KW-1185">Reference proteome</keyword>
<evidence type="ECO:0000313" key="7">
    <source>
        <dbReference type="EMBL" id="KAA8823233.1"/>
    </source>
</evidence>
<dbReference type="InterPro" id="IPR003593">
    <property type="entry name" value="AAA+_ATPase"/>
</dbReference>
<dbReference type="PANTHER" id="PTHR43776">
    <property type="entry name" value="TRANSPORT ATP-BINDING PROTEIN"/>
    <property type="match status" value="1"/>
</dbReference>
<name>A0A5J5DYP1_9BIFI</name>
<evidence type="ECO:0000313" key="8">
    <source>
        <dbReference type="Proteomes" id="UP000345527"/>
    </source>
</evidence>
<comment type="similarity">
    <text evidence="1">Belongs to the ABC transporter superfamily.</text>
</comment>
<reference evidence="8 9" key="1">
    <citation type="journal article" date="2019" name="Syst. Appl. Microbiol.">
        <title>Characterization of Bifidobacterium species in feaces of the Egyptian fruit bat: Description of B. vespertilionis sp. nov. and B. rousetti sp. nov.</title>
        <authorList>
            <person name="Modesto M."/>
            <person name="Satti M."/>
            <person name="Watanabe K."/>
            <person name="Puglisi E."/>
            <person name="Morelli L."/>
            <person name="Huang C.-H."/>
            <person name="Liou J.-S."/>
            <person name="Miyashita M."/>
            <person name="Tamura T."/>
            <person name="Saito S."/>
            <person name="Mori K."/>
            <person name="Huang L."/>
            <person name="Sciavilla P."/>
            <person name="Sandri C."/>
            <person name="Spiezio C."/>
            <person name="Vitali F."/>
            <person name="Cavalieri D."/>
            <person name="Perpetuini G."/>
            <person name="Tofalo R."/>
            <person name="Bonetti A."/>
            <person name="Arita M."/>
            <person name="Mattarelli P."/>
        </authorList>
    </citation>
    <scope>NUCLEOTIDE SEQUENCE [LARGE SCALE GENOMIC DNA]</scope>
    <source>
        <strain evidence="6 9">RST16</strain>
        <strain evidence="7 8">RST8</strain>
    </source>
</reference>
<keyword evidence="2" id="KW-0813">Transport</keyword>
<evidence type="ECO:0000256" key="4">
    <source>
        <dbReference type="ARBA" id="ARBA00022840"/>
    </source>
</evidence>
<dbReference type="InterPro" id="IPR050319">
    <property type="entry name" value="ABC_transp_ATP-bind"/>
</dbReference>
<feature type="domain" description="ABC transporter" evidence="5">
    <location>
        <begin position="5"/>
        <end position="263"/>
    </location>
</feature>
<evidence type="ECO:0000256" key="2">
    <source>
        <dbReference type="ARBA" id="ARBA00022448"/>
    </source>
</evidence>